<sequence>MQITHSFLLFLKVKKRLFVAFYLAPSHQLKFHQIDNDRAFLTTGTLVFDNRAISHSVPQVTPLHSFLVGSDLVPFF</sequence>
<protein>
    <submittedName>
        <fullName evidence="1">Uncharacterized protein</fullName>
    </submittedName>
</protein>
<name>A0A645FCS0_9ZZZZ</name>
<proteinExistence type="predicted"/>
<dbReference type="AlphaFoldDB" id="A0A645FCS0"/>
<comment type="caution">
    <text evidence="1">The sequence shown here is derived from an EMBL/GenBank/DDBJ whole genome shotgun (WGS) entry which is preliminary data.</text>
</comment>
<evidence type="ECO:0000313" key="1">
    <source>
        <dbReference type="EMBL" id="MPN12185.1"/>
    </source>
</evidence>
<dbReference type="EMBL" id="VSSQ01058478">
    <property type="protein sequence ID" value="MPN12185.1"/>
    <property type="molecule type" value="Genomic_DNA"/>
</dbReference>
<accession>A0A645FCS0</accession>
<organism evidence="1">
    <name type="scientific">bioreactor metagenome</name>
    <dbReference type="NCBI Taxonomy" id="1076179"/>
    <lineage>
        <taxon>unclassified sequences</taxon>
        <taxon>metagenomes</taxon>
        <taxon>ecological metagenomes</taxon>
    </lineage>
</organism>
<gene>
    <name evidence="1" type="ORF">SDC9_159497</name>
</gene>
<reference evidence="1" key="1">
    <citation type="submission" date="2019-08" db="EMBL/GenBank/DDBJ databases">
        <authorList>
            <person name="Kucharzyk K."/>
            <person name="Murdoch R.W."/>
            <person name="Higgins S."/>
            <person name="Loffler F."/>
        </authorList>
    </citation>
    <scope>NUCLEOTIDE SEQUENCE</scope>
</reference>